<sequence length="338" mass="35069">MKALPTPPGHDTGAVTIYDVAAHAGVGIATVSRAMNGSAPVAEATRARVLAAVEELGFRPSHAGTSLAARTHAANGIVFPDLSGPYYAEVLLGYEETASQLGRSVLVLATHGRPDPASAVRDLAGRVDGMVLLGRTVSDEVIAGLAGLPVVVLARPELGDVDSVRTDGLTSARALGEHLAGHGLERVALLGSPEESPDVAERFLGIREGLGAHGIEPTQTPCLFDEASGTRVAATLLEGRRRPDALVCANDEIALGAIVAAEEAGLRVGHDIAITGWDDVMAARHARPALTTVRQPMRALGSLAAEVLDERITATRTTPRHELLATDLVVRDSCGLHP</sequence>
<dbReference type="RefSeq" id="WP_146845493.1">
    <property type="nucleotide sequence ID" value="NZ_BJWH01000005.1"/>
</dbReference>
<dbReference type="CDD" id="cd06267">
    <property type="entry name" value="PBP1_LacI_sugar_binding-like"/>
    <property type="match status" value="1"/>
</dbReference>
<dbReference type="EMBL" id="BJWH01000005">
    <property type="protein sequence ID" value="GEL97955.1"/>
    <property type="molecule type" value="Genomic_DNA"/>
</dbReference>
<dbReference type="SUPFAM" id="SSF53822">
    <property type="entry name" value="Periplasmic binding protein-like I"/>
    <property type="match status" value="1"/>
</dbReference>
<evidence type="ECO:0000256" key="4">
    <source>
        <dbReference type="ARBA" id="ARBA00023163"/>
    </source>
</evidence>
<gene>
    <name evidence="6" type="ORF">CTE05_15020</name>
</gene>
<protein>
    <submittedName>
        <fullName evidence="6">LacI family transcriptional regulator</fullName>
    </submittedName>
</protein>
<keyword evidence="2" id="KW-0805">Transcription regulation</keyword>
<keyword evidence="4" id="KW-0804">Transcription</keyword>
<evidence type="ECO:0000256" key="1">
    <source>
        <dbReference type="ARBA" id="ARBA00022491"/>
    </source>
</evidence>
<evidence type="ECO:0000313" key="7">
    <source>
        <dbReference type="Proteomes" id="UP000321049"/>
    </source>
</evidence>
<keyword evidence="1" id="KW-0678">Repressor</keyword>
<name>A0A511JJ73_9CELL</name>
<keyword evidence="3" id="KW-0238">DNA-binding</keyword>
<dbReference type="Pfam" id="PF13377">
    <property type="entry name" value="Peripla_BP_3"/>
    <property type="match status" value="1"/>
</dbReference>
<dbReference type="CDD" id="cd01392">
    <property type="entry name" value="HTH_LacI"/>
    <property type="match status" value="1"/>
</dbReference>
<reference evidence="6 7" key="1">
    <citation type="submission" date="2019-07" db="EMBL/GenBank/DDBJ databases">
        <title>Whole genome shotgun sequence of Cellulomonas terrae NBRC 100819.</title>
        <authorList>
            <person name="Hosoyama A."/>
            <person name="Uohara A."/>
            <person name="Ohji S."/>
            <person name="Ichikawa N."/>
        </authorList>
    </citation>
    <scope>NUCLEOTIDE SEQUENCE [LARGE SCALE GENOMIC DNA]</scope>
    <source>
        <strain evidence="6 7">NBRC 100819</strain>
    </source>
</reference>
<dbReference type="InterPro" id="IPR028082">
    <property type="entry name" value="Peripla_BP_I"/>
</dbReference>
<organism evidence="6 7">
    <name type="scientific">Cellulomonas terrae</name>
    <dbReference type="NCBI Taxonomy" id="311234"/>
    <lineage>
        <taxon>Bacteria</taxon>
        <taxon>Bacillati</taxon>
        <taxon>Actinomycetota</taxon>
        <taxon>Actinomycetes</taxon>
        <taxon>Micrococcales</taxon>
        <taxon>Cellulomonadaceae</taxon>
        <taxon>Cellulomonas</taxon>
    </lineage>
</organism>
<dbReference type="InterPro" id="IPR046335">
    <property type="entry name" value="LacI/GalR-like_sensor"/>
</dbReference>
<dbReference type="Proteomes" id="UP000321049">
    <property type="component" value="Unassembled WGS sequence"/>
</dbReference>
<evidence type="ECO:0000313" key="6">
    <source>
        <dbReference type="EMBL" id="GEL97955.1"/>
    </source>
</evidence>
<dbReference type="PROSITE" id="PS50932">
    <property type="entry name" value="HTH_LACI_2"/>
    <property type="match status" value="1"/>
</dbReference>
<dbReference type="InterPro" id="IPR010982">
    <property type="entry name" value="Lambda_DNA-bd_dom_sf"/>
</dbReference>
<dbReference type="SMART" id="SM00354">
    <property type="entry name" value="HTH_LACI"/>
    <property type="match status" value="1"/>
</dbReference>
<comment type="caution">
    <text evidence="6">The sequence shown here is derived from an EMBL/GenBank/DDBJ whole genome shotgun (WGS) entry which is preliminary data.</text>
</comment>
<evidence type="ECO:0000256" key="3">
    <source>
        <dbReference type="ARBA" id="ARBA00023125"/>
    </source>
</evidence>
<dbReference type="GO" id="GO:0003700">
    <property type="term" value="F:DNA-binding transcription factor activity"/>
    <property type="evidence" value="ECO:0007669"/>
    <property type="project" value="TreeGrafter"/>
</dbReference>
<dbReference type="OrthoDB" id="4268837at2"/>
<dbReference type="InterPro" id="IPR000843">
    <property type="entry name" value="HTH_LacI"/>
</dbReference>
<dbReference type="GO" id="GO:0000976">
    <property type="term" value="F:transcription cis-regulatory region binding"/>
    <property type="evidence" value="ECO:0007669"/>
    <property type="project" value="TreeGrafter"/>
</dbReference>
<evidence type="ECO:0000259" key="5">
    <source>
        <dbReference type="PROSITE" id="PS50932"/>
    </source>
</evidence>
<dbReference type="Gene3D" id="1.10.260.40">
    <property type="entry name" value="lambda repressor-like DNA-binding domains"/>
    <property type="match status" value="1"/>
</dbReference>
<dbReference type="Gene3D" id="3.40.50.2300">
    <property type="match status" value="2"/>
</dbReference>
<dbReference type="SUPFAM" id="SSF47413">
    <property type="entry name" value="lambda repressor-like DNA-binding domains"/>
    <property type="match status" value="1"/>
</dbReference>
<proteinExistence type="predicted"/>
<dbReference type="PANTHER" id="PTHR30146:SF148">
    <property type="entry name" value="HTH-TYPE TRANSCRIPTIONAL REPRESSOR PURR-RELATED"/>
    <property type="match status" value="1"/>
</dbReference>
<dbReference type="PANTHER" id="PTHR30146">
    <property type="entry name" value="LACI-RELATED TRANSCRIPTIONAL REPRESSOR"/>
    <property type="match status" value="1"/>
</dbReference>
<dbReference type="Pfam" id="PF00356">
    <property type="entry name" value="LacI"/>
    <property type="match status" value="1"/>
</dbReference>
<accession>A0A511JJ73</accession>
<evidence type="ECO:0000256" key="2">
    <source>
        <dbReference type="ARBA" id="ARBA00023015"/>
    </source>
</evidence>
<feature type="domain" description="HTH lacI-type" evidence="5">
    <location>
        <begin position="15"/>
        <end position="69"/>
    </location>
</feature>
<dbReference type="AlphaFoldDB" id="A0A511JJ73"/>
<keyword evidence="7" id="KW-1185">Reference proteome</keyword>
<dbReference type="PROSITE" id="PS00356">
    <property type="entry name" value="HTH_LACI_1"/>
    <property type="match status" value="1"/>
</dbReference>